<organism evidence="4 5">
    <name type="scientific">Herbiconiux ginsengi</name>
    <dbReference type="NCBI Taxonomy" id="381665"/>
    <lineage>
        <taxon>Bacteria</taxon>
        <taxon>Bacillati</taxon>
        <taxon>Actinomycetota</taxon>
        <taxon>Actinomycetes</taxon>
        <taxon>Micrococcales</taxon>
        <taxon>Microbacteriaceae</taxon>
        <taxon>Herbiconiux</taxon>
    </lineage>
</organism>
<feature type="region of interest" description="Disordered" evidence="1">
    <location>
        <begin position="1"/>
        <end position="30"/>
    </location>
</feature>
<dbReference type="Gene3D" id="3.10.560.10">
    <property type="entry name" value="Outer membrane lipoprotein wza domain like"/>
    <property type="match status" value="1"/>
</dbReference>
<dbReference type="GO" id="GO:0015628">
    <property type="term" value="P:protein secretion by the type II secretion system"/>
    <property type="evidence" value="ECO:0007669"/>
    <property type="project" value="TreeGrafter"/>
</dbReference>
<dbReference type="GO" id="GO:0006281">
    <property type="term" value="P:DNA repair"/>
    <property type="evidence" value="ECO:0007669"/>
    <property type="project" value="InterPro"/>
</dbReference>
<proteinExistence type="predicted"/>
<dbReference type="SMART" id="SM00278">
    <property type="entry name" value="HhH1"/>
    <property type="match status" value="2"/>
</dbReference>
<keyword evidence="2" id="KW-0812">Transmembrane</keyword>
<evidence type="ECO:0000313" key="4">
    <source>
        <dbReference type="EMBL" id="SDZ43928.1"/>
    </source>
</evidence>
<feature type="transmembrane region" description="Helical" evidence="2">
    <location>
        <begin position="40"/>
        <end position="62"/>
    </location>
</feature>
<dbReference type="InterPro" id="IPR010994">
    <property type="entry name" value="RuvA_2-like"/>
</dbReference>
<dbReference type="Proteomes" id="UP000198891">
    <property type="component" value="Unassembled WGS sequence"/>
</dbReference>
<accession>A0A1H3T219</accession>
<dbReference type="OrthoDB" id="9758724at2"/>
<feature type="domain" description="Helix-hairpin-helix DNA-binding motif class 1" evidence="3">
    <location>
        <begin position="247"/>
        <end position="266"/>
    </location>
</feature>
<dbReference type="InterPro" id="IPR019554">
    <property type="entry name" value="Soluble_ligand-bd"/>
</dbReference>
<dbReference type="EMBL" id="FNPZ01000004">
    <property type="protein sequence ID" value="SDZ43928.1"/>
    <property type="molecule type" value="Genomic_DNA"/>
</dbReference>
<dbReference type="SUPFAM" id="SSF47781">
    <property type="entry name" value="RuvA domain 2-like"/>
    <property type="match status" value="1"/>
</dbReference>
<gene>
    <name evidence="4" type="ORF">SAMN05216554_3889</name>
</gene>
<evidence type="ECO:0000256" key="1">
    <source>
        <dbReference type="SAM" id="MobiDB-lite"/>
    </source>
</evidence>
<dbReference type="AlphaFoldDB" id="A0A1H3T219"/>
<dbReference type="STRING" id="381665.SAMN05216554_3889"/>
<dbReference type="GO" id="GO:0015627">
    <property type="term" value="C:type II protein secretion system complex"/>
    <property type="evidence" value="ECO:0007669"/>
    <property type="project" value="TreeGrafter"/>
</dbReference>
<dbReference type="Pfam" id="PF10531">
    <property type="entry name" value="SLBB"/>
    <property type="match status" value="1"/>
</dbReference>
<sequence length="269" mass="25515">MEAGFGSHRGASARGPEPGGDEHGLEPPGAAAGPSVRVRVGIGAAVVLVVVGLVASVLITALSPVGAATTLGSGGDAAGGSQSAGAGAPSPASGPSHRAAPPEPEAGADATGAVLLVHVLGAVASPGVYELDEGARVVDAVAAAGGFTEQADQASVNLARPLTDGEQLRVFAVGEAPPAAAVGGDAGSGAGAVAGGGGAGAAGAPGAKVNLNAATELELDGLPRIGPAMAARIIAWRTDNGPFSSVDDLLQVTGIGDKTFEGLRDLVTV</sequence>
<dbReference type="PANTHER" id="PTHR21180">
    <property type="entry name" value="ENDONUCLEASE/EXONUCLEASE/PHOSPHATASE FAMILY DOMAIN-CONTAINING PROTEIN 1"/>
    <property type="match status" value="1"/>
</dbReference>
<dbReference type="RefSeq" id="WP_092556894.1">
    <property type="nucleotide sequence ID" value="NZ_FNPZ01000004.1"/>
</dbReference>
<feature type="compositionally biased region" description="Low complexity" evidence="1">
    <location>
        <begin position="79"/>
        <end position="107"/>
    </location>
</feature>
<evidence type="ECO:0000313" key="5">
    <source>
        <dbReference type="Proteomes" id="UP000198891"/>
    </source>
</evidence>
<keyword evidence="2" id="KW-1133">Transmembrane helix</keyword>
<dbReference type="Gene3D" id="1.10.150.320">
    <property type="entry name" value="Photosystem II 12 kDa extrinsic protein"/>
    <property type="match status" value="1"/>
</dbReference>
<name>A0A1H3T219_9MICO</name>
<dbReference type="GO" id="GO:0003677">
    <property type="term" value="F:DNA binding"/>
    <property type="evidence" value="ECO:0007669"/>
    <property type="project" value="InterPro"/>
</dbReference>
<evidence type="ECO:0000256" key="2">
    <source>
        <dbReference type="SAM" id="Phobius"/>
    </source>
</evidence>
<dbReference type="InterPro" id="IPR051675">
    <property type="entry name" value="Endo/Exo/Phosphatase_dom_1"/>
</dbReference>
<dbReference type="PANTHER" id="PTHR21180:SF32">
    <property type="entry name" value="ENDONUCLEASE_EXONUCLEASE_PHOSPHATASE FAMILY DOMAIN-CONTAINING PROTEIN 1"/>
    <property type="match status" value="1"/>
</dbReference>
<feature type="domain" description="Helix-hairpin-helix DNA-binding motif class 1" evidence="3">
    <location>
        <begin position="217"/>
        <end position="236"/>
    </location>
</feature>
<keyword evidence="5" id="KW-1185">Reference proteome</keyword>
<evidence type="ECO:0000259" key="3">
    <source>
        <dbReference type="SMART" id="SM00278"/>
    </source>
</evidence>
<protein>
    <submittedName>
        <fullName evidence="4">Competence protein ComEA</fullName>
    </submittedName>
</protein>
<dbReference type="InterPro" id="IPR004509">
    <property type="entry name" value="Competence_ComEA_HhH"/>
</dbReference>
<feature type="region of interest" description="Disordered" evidence="1">
    <location>
        <begin position="75"/>
        <end position="107"/>
    </location>
</feature>
<keyword evidence="2" id="KW-0472">Membrane</keyword>
<dbReference type="NCBIfam" id="TIGR00426">
    <property type="entry name" value="competence protein ComEA helix-hairpin-helix repeat region"/>
    <property type="match status" value="1"/>
</dbReference>
<dbReference type="Pfam" id="PF12836">
    <property type="entry name" value="HHH_3"/>
    <property type="match status" value="1"/>
</dbReference>
<reference evidence="4 5" key="1">
    <citation type="submission" date="2016-10" db="EMBL/GenBank/DDBJ databases">
        <authorList>
            <person name="de Groot N.N."/>
        </authorList>
    </citation>
    <scope>NUCLEOTIDE SEQUENCE [LARGE SCALE GENOMIC DNA]</scope>
    <source>
        <strain evidence="4 5">CGMCC 4.3491</strain>
    </source>
</reference>
<dbReference type="InterPro" id="IPR003583">
    <property type="entry name" value="Hlx-hairpin-Hlx_DNA-bd_motif"/>
</dbReference>